<keyword evidence="2" id="KW-1185">Reference proteome</keyword>
<evidence type="ECO:0000313" key="2">
    <source>
        <dbReference type="Proteomes" id="UP001055072"/>
    </source>
</evidence>
<dbReference type="EMBL" id="MU274901">
    <property type="protein sequence ID" value="KAI0093826.1"/>
    <property type="molecule type" value="Genomic_DNA"/>
</dbReference>
<gene>
    <name evidence="1" type="ORF">BDY19DRAFT_277279</name>
</gene>
<sequence length="178" mass="20493">MACSNVDPHGAFELRSELVAQRSTFCPSGLAAMLFGGNPRGERLHGLGGEWKTIIIIGQVKHGQGSEERSEESYYRLWQCKPISSSCYLRHYSYHLLLFNVLTLQYTVSAELRRPLCSVRRRYRNNYAAPVSIRLVYLRTKAFSRISPATHRHPNHSLCQNTQIFSVCMWQYHDLSDQ</sequence>
<comment type="caution">
    <text evidence="1">The sequence shown here is derived from an EMBL/GenBank/DDBJ whole genome shotgun (WGS) entry which is preliminary data.</text>
</comment>
<dbReference type="Proteomes" id="UP001055072">
    <property type="component" value="Unassembled WGS sequence"/>
</dbReference>
<organism evidence="1 2">
    <name type="scientific">Irpex rosettiformis</name>
    <dbReference type="NCBI Taxonomy" id="378272"/>
    <lineage>
        <taxon>Eukaryota</taxon>
        <taxon>Fungi</taxon>
        <taxon>Dikarya</taxon>
        <taxon>Basidiomycota</taxon>
        <taxon>Agaricomycotina</taxon>
        <taxon>Agaricomycetes</taxon>
        <taxon>Polyporales</taxon>
        <taxon>Irpicaceae</taxon>
        <taxon>Irpex</taxon>
    </lineage>
</organism>
<reference evidence="1" key="1">
    <citation type="journal article" date="2021" name="Environ. Microbiol.">
        <title>Gene family expansions and transcriptome signatures uncover fungal adaptations to wood decay.</title>
        <authorList>
            <person name="Hage H."/>
            <person name="Miyauchi S."/>
            <person name="Viragh M."/>
            <person name="Drula E."/>
            <person name="Min B."/>
            <person name="Chaduli D."/>
            <person name="Navarro D."/>
            <person name="Favel A."/>
            <person name="Norest M."/>
            <person name="Lesage-Meessen L."/>
            <person name="Balint B."/>
            <person name="Merenyi Z."/>
            <person name="de Eugenio L."/>
            <person name="Morin E."/>
            <person name="Martinez A.T."/>
            <person name="Baldrian P."/>
            <person name="Stursova M."/>
            <person name="Martinez M.J."/>
            <person name="Novotny C."/>
            <person name="Magnuson J.K."/>
            <person name="Spatafora J.W."/>
            <person name="Maurice S."/>
            <person name="Pangilinan J."/>
            <person name="Andreopoulos W."/>
            <person name="LaButti K."/>
            <person name="Hundley H."/>
            <person name="Na H."/>
            <person name="Kuo A."/>
            <person name="Barry K."/>
            <person name="Lipzen A."/>
            <person name="Henrissat B."/>
            <person name="Riley R."/>
            <person name="Ahrendt S."/>
            <person name="Nagy L.G."/>
            <person name="Grigoriev I.V."/>
            <person name="Martin F."/>
            <person name="Rosso M.N."/>
        </authorList>
    </citation>
    <scope>NUCLEOTIDE SEQUENCE</scope>
    <source>
        <strain evidence="1">CBS 384.51</strain>
    </source>
</reference>
<name>A0ACB8UHR0_9APHY</name>
<evidence type="ECO:0000313" key="1">
    <source>
        <dbReference type="EMBL" id="KAI0093826.1"/>
    </source>
</evidence>
<proteinExistence type="predicted"/>
<accession>A0ACB8UHR0</accession>
<protein>
    <submittedName>
        <fullName evidence="1">Uncharacterized protein</fullName>
    </submittedName>
</protein>